<evidence type="ECO:0000313" key="1">
    <source>
        <dbReference type="EMBL" id="MBA9082709.1"/>
    </source>
</evidence>
<gene>
    <name evidence="1" type="ORF">GGR10_000550</name>
</gene>
<accession>A0ABR6E309</accession>
<keyword evidence="2" id="KW-1185">Reference proteome</keyword>
<sequence>MVAVGDGPGGCGKRCGEAKHELWGMKSMKSMGWRGGV</sequence>
<reference evidence="1 2" key="1">
    <citation type="submission" date="2020-08" db="EMBL/GenBank/DDBJ databases">
        <title>Genomic Encyclopedia of Type Strains, Phase IV (KMG-IV): sequencing the most valuable type-strain genomes for metagenomic binning, comparative biology and taxonomic classification.</title>
        <authorList>
            <person name="Goeker M."/>
        </authorList>
    </citation>
    <scope>NUCLEOTIDE SEQUENCE [LARGE SCALE GENOMIC DNA]</scope>
    <source>
        <strain evidence="1 2">DSM 21431</strain>
    </source>
</reference>
<dbReference type="Proteomes" id="UP000548119">
    <property type="component" value="Unassembled WGS sequence"/>
</dbReference>
<evidence type="ECO:0000313" key="2">
    <source>
        <dbReference type="Proteomes" id="UP000548119"/>
    </source>
</evidence>
<organism evidence="1 2">
    <name type="scientific">Bartonella chomelii</name>
    <dbReference type="NCBI Taxonomy" id="236402"/>
    <lineage>
        <taxon>Bacteria</taxon>
        <taxon>Pseudomonadati</taxon>
        <taxon>Pseudomonadota</taxon>
        <taxon>Alphaproteobacteria</taxon>
        <taxon>Hyphomicrobiales</taxon>
        <taxon>Bartonellaceae</taxon>
        <taxon>Bartonella</taxon>
    </lineage>
</organism>
<protein>
    <submittedName>
        <fullName evidence="1">Uncharacterized protein</fullName>
    </submittedName>
</protein>
<name>A0ABR6E309_9HYPH</name>
<proteinExistence type="predicted"/>
<dbReference type="EMBL" id="JACJIR010000002">
    <property type="protein sequence ID" value="MBA9082709.1"/>
    <property type="molecule type" value="Genomic_DNA"/>
</dbReference>
<comment type="caution">
    <text evidence="1">The sequence shown here is derived from an EMBL/GenBank/DDBJ whole genome shotgun (WGS) entry which is preliminary data.</text>
</comment>